<name>A0A103YCL0_CYNCS</name>
<evidence type="ECO:0000256" key="4">
    <source>
        <dbReference type="SAM" id="MobiDB-lite"/>
    </source>
</evidence>
<keyword evidence="7" id="KW-1185">Reference proteome</keyword>
<organism evidence="6 7">
    <name type="scientific">Cynara cardunculus var. scolymus</name>
    <name type="common">Globe artichoke</name>
    <name type="synonym">Cynara scolymus</name>
    <dbReference type="NCBI Taxonomy" id="59895"/>
    <lineage>
        <taxon>Eukaryota</taxon>
        <taxon>Viridiplantae</taxon>
        <taxon>Streptophyta</taxon>
        <taxon>Embryophyta</taxon>
        <taxon>Tracheophyta</taxon>
        <taxon>Spermatophyta</taxon>
        <taxon>Magnoliopsida</taxon>
        <taxon>eudicotyledons</taxon>
        <taxon>Gunneridae</taxon>
        <taxon>Pentapetalae</taxon>
        <taxon>asterids</taxon>
        <taxon>campanulids</taxon>
        <taxon>Asterales</taxon>
        <taxon>Asteraceae</taxon>
        <taxon>Carduoideae</taxon>
        <taxon>Cardueae</taxon>
        <taxon>Carduinae</taxon>
        <taxon>Cynara</taxon>
    </lineage>
</organism>
<feature type="compositionally biased region" description="Polar residues" evidence="4">
    <location>
        <begin position="150"/>
        <end position="165"/>
    </location>
</feature>
<comment type="similarity">
    <text evidence="1">Belongs to the EIF1AD family.</text>
</comment>
<sequence length="173" mass="19013">MATKGGRKNLKRAVNDETLTLQPGQSIMQVVSLRGSNSIEVTDAKGEKALAFFPAKFQKSMWIKRGSFVVVDDSGREEAVESGRKVACVVLQVLFHEQVKVLQKSPEWPEIFKSTIVDSSNGNSQRNPSTTTEENELDSSEDDGLPPLEANTNRRIPVETQSDTGSDSEIEDS</sequence>
<gene>
    <name evidence="6" type="ORF">Ccrd_015051</name>
</gene>
<dbReference type="InterPro" id="IPR001253">
    <property type="entry name" value="TIF_eIF-1A"/>
</dbReference>
<dbReference type="STRING" id="59895.A0A103YCL0"/>
<evidence type="ECO:0000256" key="2">
    <source>
        <dbReference type="ARBA" id="ARBA00022884"/>
    </source>
</evidence>
<dbReference type="InterPro" id="IPR039294">
    <property type="entry name" value="EIF1AD"/>
</dbReference>
<evidence type="ECO:0000256" key="1">
    <source>
        <dbReference type="ARBA" id="ARBA00007340"/>
    </source>
</evidence>
<dbReference type="PANTHER" id="PTHR21641:SF0">
    <property type="entry name" value="RNA-BINDING PROTEIN EIF1AD-RELATED"/>
    <property type="match status" value="1"/>
</dbReference>
<keyword evidence="2" id="KW-0694">RNA-binding</keyword>
<dbReference type="SUPFAM" id="SSF50249">
    <property type="entry name" value="Nucleic acid-binding proteins"/>
    <property type="match status" value="1"/>
</dbReference>
<dbReference type="GO" id="GO:0003743">
    <property type="term" value="F:translation initiation factor activity"/>
    <property type="evidence" value="ECO:0007669"/>
    <property type="project" value="UniProtKB-UniRule"/>
</dbReference>
<dbReference type="OMA" id="FRKNIWV"/>
<dbReference type="Pfam" id="PF01176">
    <property type="entry name" value="eIF-1a"/>
    <property type="match status" value="1"/>
</dbReference>
<dbReference type="Gene3D" id="2.40.50.140">
    <property type="entry name" value="Nucleic acid-binding proteins"/>
    <property type="match status" value="1"/>
</dbReference>
<evidence type="ECO:0000256" key="3">
    <source>
        <dbReference type="PROSITE-ProRule" id="PRU00181"/>
    </source>
</evidence>
<keyword evidence="3" id="KW-0396">Initiation factor</keyword>
<dbReference type="InterPro" id="IPR012340">
    <property type="entry name" value="NA-bd_OB-fold"/>
</dbReference>
<dbReference type="InterPro" id="IPR006196">
    <property type="entry name" value="RNA-binding_domain_S1_IF1"/>
</dbReference>
<accession>A0A103YCL0</accession>
<dbReference type="AlphaFoldDB" id="A0A103YCL0"/>
<dbReference type="EMBL" id="LEKV01001789">
    <property type="protein sequence ID" value="KVI06597.1"/>
    <property type="molecule type" value="Genomic_DNA"/>
</dbReference>
<dbReference type="OrthoDB" id="1738325at2759"/>
<evidence type="ECO:0000259" key="5">
    <source>
        <dbReference type="PROSITE" id="PS50832"/>
    </source>
</evidence>
<feature type="region of interest" description="Disordered" evidence="4">
    <location>
        <begin position="117"/>
        <end position="173"/>
    </location>
</feature>
<dbReference type="SMART" id="SM00652">
    <property type="entry name" value="eIF1a"/>
    <property type="match status" value="1"/>
</dbReference>
<feature type="compositionally biased region" description="Polar residues" evidence="4">
    <location>
        <begin position="117"/>
        <end position="132"/>
    </location>
</feature>
<reference evidence="6 7" key="1">
    <citation type="journal article" date="2016" name="Sci. Rep.">
        <title>The genome sequence of the outbreeding globe artichoke constructed de novo incorporating a phase-aware low-pass sequencing strategy of F1 progeny.</title>
        <authorList>
            <person name="Scaglione D."/>
            <person name="Reyes-Chin-Wo S."/>
            <person name="Acquadro A."/>
            <person name="Froenicke L."/>
            <person name="Portis E."/>
            <person name="Beitel C."/>
            <person name="Tirone M."/>
            <person name="Mauro R."/>
            <person name="Lo Monaco A."/>
            <person name="Mauromicale G."/>
            <person name="Faccioli P."/>
            <person name="Cattivelli L."/>
            <person name="Rieseberg L."/>
            <person name="Michelmore R."/>
            <person name="Lanteri S."/>
        </authorList>
    </citation>
    <scope>NUCLEOTIDE SEQUENCE [LARGE SCALE GENOMIC DNA]</scope>
    <source>
        <strain evidence="6">2C</strain>
    </source>
</reference>
<dbReference type="Gramene" id="KVI06597">
    <property type="protein sequence ID" value="KVI06597"/>
    <property type="gene ID" value="Ccrd_015051"/>
</dbReference>
<feature type="compositionally biased region" description="Acidic residues" evidence="4">
    <location>
        <begin position="133"/>
        <end position="144"/>
    </location>
</feature>
<evidence type="ECO:0000313" key="6">
    <source>
        <dbReference type="EMBL" id="KVI06597.1"/>
    </source>
</evidence>
<dbReference type="GO" id="GO:0005634">
    <property type="term" value="C:nucleus"/>
    <property type="evidence" value="ECO:0007669"/>
    <property type="project" value="TreeGrafter"/>
</dbReference>
<comment type="caution">
    <text evidence="6">The sequence shown here is derived from an EMBL/GenBank/DDBJ whole genome shotgun (WGS) entry which is preliminary data.</text>
</comment>
<evidence type="ECO:0000313" key="7">
    <source>
        <dbReference type="Proteomes" id="UP000243975"/>
    </source>
</evidence>
<protein>
    <submittedName>
        <fullName evidence="6">Nucleic acid-binding, OB-fold</fullName>
    </submittedName>
</protein>
<feature type="domain" description="S1-like" evidence="5">
    <location>
        <begin position="24"/>
        <end position="94"/>
    </location>
</feature>
<dbReference type="PROSITE" id="PS50832">
    <property type="entry name" value="S1_IF1_TYPE"/>
    <property type="match status" value="1"/>
</dbReference>
<dbReference type="GO" id="GO:0003723">
    <property type="term" value="F:RNA binding"/>
    <property type="evidence" value="ECO:0007669"/>
    <property type="project" value="UniProtKB-KW"/>
</dbReference>
<proteinExistence type="inferred from homology"/>
<dbReference type="Proteomes" id="UP000243975">
    <property type="component" value="Unassembled WGS sequence"/>
</dbReference>
<keyword evidence="3" id="KW-0648">Protein biosynthesis</keyword>
<dbReference type="PANTHER" id="PTHR21641">
    <property type="entry name" value="TRANSLATION INITIATION FACTOR-RELATED"/>
    <property type="match status" value="1"/>
</dbReference>